<name>A0ABT4VVW3_9HYPH</name>
<comment type="similarity">
    <text evidence="1">Belongs to the thioesterase PaaI family.</text>
</comment>
<evidence type="ECO:0000256" key="1">
    <source>
        <dbReference type="ARBA" id="ARBA00008324"/>
    </source>
</evidence>
<protein>
    <submittedName>
        <fullName evidence="4">PaaI family thioesterase</fullName>
    </submittedName>
</protein>
<accession>A0ABT4VVW3</accession>
<proteinExistence type="inferred from homology"/>
<dbReference type="InterPro" id="IPR029069">
    <property type="entry name" value="HotDog_dom_sf"/>
</dbReference>
<sequence length="142" mass="15849">MSHQLTISDIQEHLGRSLYHQMFRPQVLAVDNDEPSLLLKVYWRPEFERQPDTDQWHGGVIASLVDIAGCYALMLVAAGPMLTLNFSTDFLRLAHKTDLTARATVRRSGRTAGFVDVDVHDDDGTLVAVGRACYAVRPPQNT</sequence>
<evidence type="ECO:0000313" key="5">
    <source>
        <dbReference type="Proteomes" id="UP001148313"/>
    </source>
</evidence>
<dbReference type="PANTHER" id="PTHR21660:SF1">
    <property type="entry name" value="ACYL-COENZYME A THIOESTERASE 13"/>
    <property type="match status" value="1"/>
</dbReference>
<dbReference type="InterPro" id="IPR039298">
    <property type="entry name" value="ACOT13"/>
</dbReference>
<comment type="caution">
    <text evidence="4">The sequence shown here is derived from an EMBL/GenBank/DDBJ whole genome shotgun (WGS) entry which is preliminary data.</text>
</comment>
<keyword evidence="2" id="KW-0378">Hydrolase</keyword>
<feature type="domain" description="Thioesterase" evidence="3">
    <location>
        <begin position="56"/>
        <end position="128"/>
    </location>
</feature>
<reference evidence="4" key="1">
    <citation type="submission" date="2022-11" db="EMBL/GenBank/DDBJ databases">
        <title>Hoeflea poritis sp. nov., isolated from scleractinian coral Porites lutea.</title>
        <authorList>
            <person name="Zhang G."/>
            <person name="Wei Q."/>
            <person name="Cai L."/>
        </authorList>
    </citation>
    <scope>NUCLEOTIDE SEQUENCE</scope>
    <source>
        <strain evidence="4">E7-10</strain>
    </source>
</reference>
<dbReference type="InterPro" id="IPR006683">
    <property type="entry name" value="Thioestr_dom"/>
</dbReference>
<dbReference type="Pfam" id="PF03061">
    <property type="entry name" value="4HBT"/>
    <property type="match status" value="1"/>
</dbReference>
<dbReference type="CDD" id="cd03443">
    <property type="entry name" value="PaaI_thioesterase"/>
    <property type="match status" value="1"/>
</dbReference>
<dbReference type="PANTHER" id="PTHR21660">
    <property type="entry name" value="THIOESTERASE SUPERFAMILY MEMBER-RELATED"/>
    <property type="match status" value="1"/>
</dbReference>
<dbReference type="EMBL" id="JAPJZH010000031">
    <property type="protein sequence ID" value="MDA4848769.1"/>
    <property type="molecule type" value="Genomic_DNA"/>
</dbReference>
<organism evidence="4 5">
    <name type="scientific">Hoeflea poritis</name>
    <dbReference type="NCBI Taxonomy" id="2993659"/>
    <lineage>
        <taxon>Bacteria</taxon>
        <taxon>Pseudomonadati</taxon>
        <taxon>Pseudomonadota</taxon>
        <taxon>Alphaproteobacteria</taxon>
        <taxon>Hyphomicrobiales</taxon>
        <taxon>Rhizobiaceae</taxon>
        <taxon>Hoeflea</taxon>
    </lineage>
</organism>
<dbReference type="RefSeq" id="WP_271092645.1">
    <property type="nucleotide sequence ID" value="NZ_JAPJZH010000031.1"/>
</dbReference>
<evidence type="ECO:0000256" key="2">
    <source>
        <dbReference type="ARBA" id="ARBA00022801"/>
    </source>
</evidence>
<dbReference type="SUPFAM" id="SSF54637">
    <property type="entry name" value="Thioesterase/thiol ester dehydrase-isomerase"/>
    <property type="match status" value="1"/>
</dbReference>
<dbReference type="Gene3D" id="3.10.129.10">
    <property type="entry name" value="Hotdog Thioesterase"/>
    <property type="match status" value="1"/>
</dbReference>
<gene>
    <name evidence="4" type="ORF">OOZ53_25680</name>
</gene>
<dbReference type="Proteomes" id="UP001148313">
    <property type="component" value="Unassembled WGS sequence"/>
</dbReference>
<evidence type="ECO:0000313" key="4">
    <source>
        <dbReference type="EMBL" id="MDA4848769.1"/>
    </source>
</evidence>
<evidence type="ECO:0000259" key="3">
    <source>
        <dbReference type="Pfam" id="PF03061"/>
    </source>
</evidence>
<keyword evidence="5" id="KW-1185">Reference proteome</keyword>
<dbReference type="NCBIfam" id="TIGR00369">
    <property type="entry name" value="unchar_dom_1"/>
    <property type="match status" value="1"/>
</dbReference>
<dbReference type="InterPro" id="IPR003736">
    <property type="entry name" value="PAAI_dom"/>
</dbReference>